<dbReference type="Proteomes" id="UP000327167">
    <property type="component" value="Unassembled WGS sequence"/>
</dbReference>
<evidence type="ECO:0000313" key="2">
    <source>
        <dbReference type="Proteomes" id="UP000327167"/>
    </source>
</evidence>
<accession>A0A5E6V697</accession>
<gene>
    <name evidence="1" type="ORF">PS655_03964</name>
</gene>
<evidence type="ECO:0000313" key="1">
    <source>
        <dbReference type="EMBL" id="VVN13293.1"/>
    </source>
</evidence>
<organism evidence="1 2">
    <name type="scientific">Pseudomonas fluorescens</name>
    <dbReference type="NCBI Taxonomy" id="294"/>
    <lineage>
        <taxon>Bacteria</taxon>
        <taxon>Pseudomonadati</taxon>
        <taxon>Pseudomonadota</taxon>
        <taxon>Gammaproteobacteria</taxon>
        <taxon>Pseudomonadales</taxon>
        <taxon>Pseudomonadaceae</taxon>
        <taxon>Pseudomonas</taxon>
    </lineage>
</organism>
<protein>
    <submittedName>
        <fullName evidence="1">Uncharacterized protein</fullName>
    </submittedName>
</protein>
<dbReference type="RefSeq" id="WP_150651547.1">
    <property type="nucleotide sequence ID" value="NZ_CABVHJ010000013.1"/>
</dbReference>
<name>A0A5E6V697_PSEFL</name>
<sequence length="249" mass="28609">MSIQPEVFESVKEFLKVAPGLILLPLSGYLAWKKISNKVLASFSTYHSRTSASRIGNIVLSNLKDKPVPIFSIYATIDRHIAIKVEEFNPPIILKGLESLSIDTSPVSNYYIGKDEYEPNFMPPRKIELYVFSIGRPIKCKITNSHSIESFKEFSHYSTAISSTRKFNGFVYNDNVLYAIIYHFEGKLKTAFVEDGGFITNEWDFQYNMIPKEQMKNISGVIDFLKHCKYNELFTNFSVISPTENERRQ</sequence>
<dbReference type="AlphaFoldDB" id="A0A5E6V697"/>
<dbReference type="EMBL" id="CABVHJ010000013">
    <property type="protein sequence ID" value="VVN13293.1"/>
    <property type="molecule type" value="Genomic_DNA"/>
</dbReference>
<proteinExistence type="predicted"/>
<reference evidence="1 2" key="1">
    <citation type="submission" date="2019-09" db="EMBL/GenBank/DDBJ databases">
        <authorList>
            <person name="Chandra G."/>
            <person name="Truman W A."/>
        </authorList>
    </citation>
    <scope>NUCLEOTIDE SEQUENCE [LARGE SCALE GENOMIC DNA]</scope>
    <source>
        <strain evidence="1">PS655</strain>
    </source>
</reference>